<dbReference type="PANTHER" id="PTHR34236:SF1">
    <property type="entry name" value="DIMETHYL SULFOXIDE REDUCTASE TRANSCRIPTIONAL ACTIVATOR"/>
    <property type="match status" value="1"/>
</dbReference>
<dbReference type="Proteomes" id="UP001597187">
    <property type="component" value="Unassembled WGS sequence"/>
</dbReference>
<organism evidence="6 7">
    <name type="scientific">Halomarina rubra</name>
    <dbReference type="NCBI Taxonomy" id="2071873"/>
    <lineage>
        <taxon>Archaea</taxon>
        <taxon>Methanobacteriati</taxon>
        <taxon>Methanobacteriota</taxon>
        <taxon>Stenosarchaea group</taxon>
        <taxon>Halobacteria</taxon>
        <taxon>Halobacteriales</taxon>
        <taxon>Natronomonadaceae</taxon>
        <taxon>Halomarina</taxon>
    </lineage>
</organism>
<dbReference type="Gene3D" id="3.30.450.20">
    <property type="entry name" value="PAS domain"/>
    <property type="match status" value="2"/>
</dbReference>
<proteinExistence type="predicted"/>
<dbReference type="PANTHER" id="PTHR34236">
    <property type="entry name" value="DIMETHYL SULFOXIDE REDUCTASE TRANSCRIPTIONAL ACTIVATOR"/>
    <property type="match status" value="1"/>
</dbReference>
<evidence type="ECO:0000256" key="2">
    <source>
        <dbReference type="ARBA" id="ARBA00023163"/>
    </source>
</evidence>
<sequence length="672" mass="73895">MSSETSDDESGSEGSPPGALDEATFFRTVAETASDPLAALDDEGRVVFANDAFRDLLGLSTATVVGESLRGLVDVEDLPETGECEAAVGDGRAVRLTVRTVEREGERLSTVTVRSVVDGPDAVEDDEETAPGGDSDDEDGEHESRALRAPRERYRRLLDAAPDAIVAADAETGEVLDVNRAATDLFGRTREDLIGRHQTDLHPEENVEQYRALFADHAETGGVLAEDEVEIVRSDGERVPVDINAGVTDLPDGSVVQGIFRDVSERRRRERELAAHRDELARLNRVNRVIREIVQTLVDAETREEVERTVCARLVDAEPYVFAWVGELAPGRSVVRERAHAGDGGGFVDVGTTVDADDEDCPTARALETHEVQVVEDIEATTAEATWREEALEESFRSCAAVPVVHDGRPYGVLTLYADEGDVFDGRERAVLADLGRAVGHALNALERKTALMSDTVLEVELQTSEHVPALIEEVGEDGRVTFERTIPTGDDYLQYVQVENISPERFETILERYPWCDGVRRIRDGDPAVYELRAVRPSITAHLATFGGRVRSAVVEDGAIRILAELPHNTDVRALVDGLRERREDIELVAQRTVPRSDHPDRARVSVEETLSDRQQATLEVAYYAGYFEWPRDSTAEEIAESLGVSSPTVHKHLRRAQGSIFGALLDRPDM</sequence>
<evidence type="ECO:0000259" key="4">
    <source>
        <dbReference type="PROSITE" id="PS50112"/>
    </source>
</evidence>
<dbReference type="Pfam" id="PF04967">
    <property type="entry name" value="HTH_10"/>
    <property type="match status" value="1"/>
</dbReference>
<dbReference type="EMBL" id="JBHUDC010000008">
    <property type="protein sequence ID" value="MFD1514953.1"/>
    <property type="molecule type" value="Genomic_DNA"/>
</dbReference>
<dbReference type="RefSeq" id="WP_250874880.1">
    <property type="nucleotide sequence ID" value="NZ_JALXFV010000008.1"/>
</dbReference>
<dbReference type="Pfam" id="PF13188">
    <property type="entry name" value="PAS_8"/>
    <property type="match status" value="1"/>
</dbReference>
<evidence type="ECO:0000256" key="1">
    <source>
        <dbReference type="ARBA" id="ARBA00023015"/>
    </source>
</evidence>
<dbReference type="Gene3D" id="3.30.450.40">
    <property type="match status" value="1"/>
</dbReference>
<feature type="compositionally biased region" description="Acidic residues" evidence="3">
    <location>
        <begin position="1"/>
        <end position="11"/>
    </location>
</feature>
<evidence type="ECO:0000313" key="6">
    <source>
        <dbReference type="EMBL" id="MFD1514953.1"/>
    </source>
</evidence>
<protein>
    <submittedName>
        <fullName evidence="6">PAS domain S-box protein</fullName>
    </submittedName>
</protein>
<dbReference type="PROSITE" id="PS50112">
    <property type="entry name" value="PAS"/>
    <property type="match status" value="2"/>
</dbReference>
<dbReference type="SMART" id="SM00091">
    <property type="entry name" value="PAS"/>
    <property type="match status" value="2"/>
</dbReference>
<dbReference type="InterPro" id="IPR036388">
    <property type="entry name" value="WH-like_DNA-bd_sf"/>
</dbReference>
<dbReference type="InterPro" id="IPR000014">
    <property type="entry name" value="PAS"/>
</dbReference>
<dbReference type="Pfam" id="PF15915">
    <property type="entry name" value="BAT"/>
    <property type="match status" value="1"/>
</dbReference>
<keyword evidence="2" id="KW-0804">Transcription</keyword>
<dbReference type="Pfam" id="PF13426">
    <property type="entry name" value="PAS_9"/>
    <property type="match status" value="1"/>
</dbReference>
<feature type="domain" description="PAS" evidence="4">
    <location>
        <begin position="22"/>
        <end position="77"/>
    </location>
</feature>
<accession>A0ABD6B057</accession>
<dbReference type="InterPro" id="IPR013324">
    <property type="entry name" value="RNA_pol_sigma_r3/r4-like"/>
</dbReference>
<feature type="region of interest" description="Disordered" evidence="3">
    <location>
        <begin position="1"/>
        <end position="21"/>
    </location>
</feature>
<dbReference type="AlphaFoldDB" id="A0ABD6B057"/>
<name>A0ABD6B057_9EURY</name>
<feature type="domain" description="PAS" evidence="4">
    <location>
        <begin position="150"/>
        <end position="205"/>
    </location>
</feature>
<gene>
    <name evidence="6" type="ORF">ACFSBT_16860</name>
</gene>
<dbReference type="InterPro" id="IPR031803">
    <property type="entry name" value="BAT_GAF/HTH-assoc"/>
</dbReference>
<feature type="compositionally biased region" description="Acidic residues" evidence="3">
    <location>
        <begin position="121"/>
        <end position="141"/>
    </location>
</feature>
<dbReference type="InterPro" id="IPR003018">
    <property type="entry name" value="GAF"/>
</dbReference>
<keyword evidence="1" id="KW-0805">Transcription regulation</keyword>
<dbReference type="PROSITE" id="PS50113">
    <property type="entry name" value="PAC"/>
    <property type="match status" value="1"/>
</dbReference>
<dbReference type="InterPro" id="IPR000700">
    <property type="entry name" value="PAS-assoc_C"/>
</dbReference>
<keyword evidence="7" id="KW-1185">Reference proteome</keyword>
<dbReference type="NCBIfam" id="TIGR00229">
    <property type="entry name" value="sensory_box"/>
    <property type="match status" value="2"/>
</dbReference>
<feature type="domain" description="PAC" evidence="5">
    <location>
        <begin position="225"/>
        <end position="275"/>
    </location>
</feature>
<reference evidence="6 7" key="1">
    <citation type="journal article" date="2019" name="Int. J. Syst. Evol. Microbiol.">
        <title>The Global Catalogue of Microorganisms (GCM) 10K type strain sequencing project: providing services to taxonomists for standard genome sequencing and annotation.</title>
        <authorList>
            <consortium name="The Broad Institute Genomics Platform"/>
            <consortium name="The Broad Institute Genome Sequencing Center for Infectious Disease"/>
            <person name="Wu L."/>
            <person name="Ma J."/>
        </authorList>
    </citation>
    <scope>NUCLEOTIDE SEQUENCE [LARGE SCALE GENOMIC DNA]</scope>
    <source>
        <strain evidence="6 7">CGMCC 1.12563</strain>
    </source>
</reference>
<dbReference type="InterPro" id="IPR035965">
    <property type="entry name" value="PAS-like_dom_sf"/>
</dbReference>
<feature type="region of interest" description="Disordered" evidence="3">
    <location>
        <begin position="114"/>
        <end position="149"/>
    </location>
</feature>
<comment type="caution">
    <text evidence="6">The sequence shown here is derived from an EMBL/GenBank/DDBJ whole genome shotgun (WGS) entry which is preliminary data.</text>
</comment>
<dbReference type="Pfam" id="PF13185">
    <property type="entry name" value="GAF_2"/>
    <property type="match status" value="1"/>
</dbReference>
<evidence type="ECO:0000313" key="7">
    <source>
        <dbReference type="Proteomes" id="UP001597187"/>
    </source>
</evidence>
<dbReference type="SUPFAM" id="SSF55785">
    <property type="entry name" value="PYP-like sensor domain (PAS domain)"/>
    <property type="match status" value="2"/>
</dbReference>
<dbReference type="CDD" id="cd00130">
    <property type="entry name" value="PAS"/>
    <property type="match status" value="2"/>
</dbReference>
<dbReference type="Gene3D" id="1.10.10.10">
    <property type="entry name" value="Winged helix-like DNA-binding domain superfamily/Winged helix DNA-binding domain"/>
    <property type="match status" value="1"/>
</dbReference>
<evidence type="ECO:0000256" key="3">
    <source>
        <dbReference type="SAM" id="MobiDB-lite"/>
    </source>
</evidence>
<dbReference type="SUPFAM" id="SSF88659">
    <property type="entry name" value="Sigma3 and sigma4 domains of RNA polymerase sigma factors"/>
    <property type="match status" value="1"/>
</dbReference>
<dbReference type="InterPro" id="IPR007050">
    <property type="entry name" value="HTH_bacterioopsin"/>
</dbReference>
<dbReference type="SUPFAM" id="SSF55781">
    <property type="entry name" value="GAF domain-like"/>
    <property type="match status" value="1"/>
</dbReference>
<dbReference type="InterPro" id="IPR029016">
    <property type="entry name" value="GAF-like_dom_sf"/>
</dbReference>
<evidence type="ECO:0000259" key="5">
    <source>
        <dbReference type="PROSITE" id="PS50113"/>
    </source>
</evidence>